<protein>
    <submittedName>
        <fullName evidence="1">Uncharacterized protein</fullName>
    </submittedName>
</protein>
<reference evidence="1" key="1">
    <citation type="journal article" date="2019" name="MBio">
        <title>Virus Genomes from Deep Sea Sediments Expand the Ocean Megavirome and Support Independent Origins of Viral Gigantism.</title>
        <authorList>
            <person name="Backstrom D."/>
            <person name="Yutin N."/>
            <person name="Jorgensen S.L."/>
            <person name="Dharamshi J."/>
            <person name="Homa F."/>
            <person name="Zaremba-Niedwiedzka K."/>
            <person name="Spang A."/>
            <person name="Wolf Y.I."/>
            <person name="Koonin E.V."/>
            <person name="Ettema T.J."/>
        </authorList>
    </citation>
    <scope>NUCLEOTIDE SEQUENCE</scope>
</reference>
<organism evidence="1">
    <name type="scientific">Pithovirus LCPAC406</name>
    <dbReference type="NCBI Taxonomy" id="2506599"/>
    <lineage>
        <taxon>Viruses</taxon>
        <taxon>Pithoviruses</taxon>
    </lineage>
</organism>
<name>A0A481ZEQ8_9VIRU</name>
<evidence type="ECO:0000313" key="1">
    <source>
        <dbReference type="EMBL" id="QBK93865.1"/>
    </source>
</evidence>
<proteinExistence type="predicted"/>
<sequence length="135" mass="15699">MIKYYTIDNNLEDYKEEVYENVNMHFYSILKDEKALKTQLAGMTKEFVVIASASSEIRGTYTKFNFGLSTAMVLNKFRSGFEYDRTAAVGISDKISSKIKDLTRIVDPNLYIMTYSVMSTHNLMDLDIFDDRNYY</sequence>
<accession>A0A481ZEQ8</accession>
<gene>
    <name evidence="1" type="ORF">LCPAC406_01790</name>
</gene>
<dbReference type="EMBL" id="MK500606">
    <property type="protein sequence ID" value="QBK93865.1"/>
    <property type="molecule type" value="Genomic_DNA"/>
</dbReference>